<name>A0A2S5B0I9_9BASI</name>
<feature type="region of interest" description="Disordered" evidence="1">
    <location>
        <begin position="458"/>
        <end position="490"/>
    </location>
</feature>
<dbReference type="AlphaFoldDB" id="A0A2S5B0I9"/>
<protein>
    <submittedName>
        <fullName evidence="2">Uncharacterized protein</fullName>
    </submittedName>
</protein>
<dbReference type="Proteomes" id="UP000237144">
    <property type="component" value="Unassembled WGS sequence"/>
</dbReference>
<accession>A0A2S5B0I9</accession>
<sequence>MIHLQVRFHVRKLTVYGQSDASGPRPSGENDRDAALRITRSLENLEGQPIDVGDQWEVAVWTVPRLAEQLQSSKELLFDGAHGLTQSSWELVVAMAENAAQAFPVAFVVIRPKPERKKASARIVGQQQQDAMRQFFEQVKVAVPSSSIIHSDKDFAVVLPEVDRLFGPVEAVPPKRSVLEPTAPPAPDPVLTPPPSTPSITLRLGSQILAVRYGSSSEALQYPPQIAALMSRLEYDEEDADAEEAYVDSTLPAAGLLPDDGGGERQQFEQDPASTLPAMSDAHEVLPVEASAHTVKGRRRKGLQVGEVAPAEPWNVFESYMNGESGDQDFADDFAKMTVTTTCADNLAMRIVASREGMPERRRRWEKMATLGGNLHDAKHQVTLSSSVEASATLFDDSDETHPGELALLMDEYRQLREKTTQRVLTRLERGADLGRGADSRHLREALDLERRTQRMLDREEREVGCGGQASSRSKGIKSRKRSASTLGYY</sequence>
<proteinExistence type="predicted"/>
<gene>
    <name evidence="2" type="ORF">BMF94_6722</name>
</gene>
<organism evidence="2 3">
    <name type="scientific">Rhodotorula taiwanensis</name>
    <dbReference type="NCBI Taxonomy" id="741276"/>
    <lineage>
        <taxon>Eukaryota</taxon>
        <taxon>Fungi</taxon>
        <taxon>Dikarya</taxon>
        <taxon>Basidiomycota</taxon>
        <taxon>Pucciniomycotina</taxon>
        <taxon>Microbotryomycetes</taxon>
        <taxon>Sporidiobolales</taxon>
        <taxon>Sporidiobolaceae</taxon>
        <taxon>Rhodotorula</taxon>
    </lineage>
</organism>
<evidence type="ECO:0000256" key="1">
    <source>
        <dbReference type="SAM" id="MobiDB-lite"/>
    </source>
</evidence>
<keyword evidence="3" id="KW-1185">Reference proteome</keyword>
<dbReference type="EMBL" id="PJQD01000138">
    <property type="protein sequence ID" value="POY70275.1"/>
    <property type="molecule type" value="Genomic_DNA"/>
</dbReference>
<comment type="caution">
    <text evidence="2">The sequence shown here is derived from an EMBL/GenBank/DDBJ whole genome shotgun (WGS) entry which is preliminary data.</text>
</comment>
<evidence type="ECO:0000313" key="2">
    <source>
        <dbReference type="EMBL" id="POY70275.1"/>
    </source>
</evidence>
<reference evidence="2 3" key="1">
    <citation type="journal article" date="2018" name="Front. Microbiol.">
        <title>Prospects for Fungal Bioremediation of Acidic Radioactive Waste Sites: Characterization and Genome Sequence of Rhodotorula taiwanensis MD1149.</title>
        <authorList>
            <person name="Tkavc R."/>
            <person name="Matrosova V.Y."/>
            <person name="Grichenko O.E."/>
            <person name="Gostincar C."/>
            <person name="Volpe R.P."/>
            <person name="Klimenkova P."/>
            <person name="Gaidamakova E.K."/>
            <person name="Zhou C.E."/>
            <person name="Stewart B.J."/>
            <person name="Lyman M.G."/>
            <person name="Malfatti S.A."/>
            <person name="Rubinfeld B."/>
            <person name="Courtot M."/>
            <person name="Singh J."/>
            <person name="Dalgard C.L."/>
            <person name="Hamilton T."/>
            <person name="Frey K.G."/>
            <person name="Gunde-Cimerman N."/>
            <person name="Dugan L."/>
            <person name="Daly M.J."/>
        </authorList>
    </citation>
    <scope>NUCLEOTIDE SEQUENCE [LARGE SCALE GENOMIC DNA]</scope>
    <source>
        <strain evidence="2 3">MD1149</strain>
    </source>
</reference>
<evidence type="ECO:0000313" key="3">
    <source>
        <dbReference type="Proteomes" id="UP000237144"/>
    </source>
</evidence>